<name>A0A2N6L8L2_9CYAN</name>
<sequence length="73" mass="8126">IQLIEDVTTNVEQLHKVETKTSDINNREIEANQLKSEVDNQKVTASVKQPLSKGFGGFATSQGKAKTNKKKKR</sequence>
<evidence type="ECO:0000313" key="3">
    <source>
        <dbReference type="Proteomes" id="UP000235081"/>
    </source>
</evidence>
<proteinExistence type="predicted"/>
<evidence type="ECO:0000256" key="1">
    <source>
        <dbReference type="SAM" id="MobiDB-lite"/>
    </source>
</evidence>
<dbReference type="EMBL" id="NMQE01000682">
    <property type="protein sequence ID" value="PMB18560.1"/>
    <property type="molecule type" value="Genomic_DNA"/>
</dbReference>
<feature type="non-terminal residue" evidence="2">
    <location>
        <position position="1"/>
    </location>
</feature>
<dbReference type="AlphaFoldDB" id="A0A2N6L8L2"/>
<protein>
    <submittedName>
        <fullName evidence="2">Uncharacterized protein</fullName>
    </submittedName>
</protein>
<organism evidence="2 3">
    <name type="scientific">Fischerella thermalis CCMEE 5318</name>
    <dbReference type="NCBI Taxonomy" id="2019666"/>
    <lineage>
        <taxon>Bacteria</taxon>
        <taxon>Bacillati</taxon>
        <taxon>Cyanobacteriota</taxon>
        <taxon>Cyanophyceae</taxon>
        <taxon>Nostocales</taxon>
        <taxon>Hapalosiphonaceae</taxon>
        <taxon>Fischerella</taxon>
    </lineage>
</organism>
<evidence type="ECO:0000313" key="2">
    <source>
        <dbReference type="EMBL" id="PMB18560.1"/>
    </source>
</evidence>
<dbReference type="Proteomes" id="UP000235081">
    <property type="component" value="Unassembled WGS sequence"/>
</dbReference>
<comment type="caution">
    <text evidence="2">The sequence shown here is derived from an EMBL/GenBank/DDBJ whole genome shotgun (WGS) entry which is preliminary data.</text>
</comment>
<accession>A0A2N6L8L2</accession>
<gene>
    <name evidence="2" type="ORF">CEN46_20830</name>
</gene>
<reference evidence="2 3" key="1">
    <citation type="submission" date="2017-07" db="EMBL/GenBank/DDBJ databases">
        <title>Genomes of Fischerella (Mastigocladus) sp. strains.</title>
        <authorList>
            <person name="Miller S.R."/>
        </authorList>
    </citation>
    <scope>NUCLEOTIDE SEQUENCE [LARGE SCALE GENOMIC DNA]</scope>
    <source>
        <strain evidence="2 3">CCMEE 5318</strain>
    </source>
</reference>
<feature type="region of interest" description="Disordered" evidence="1">
    <location>
        <begin position="51"/>
        <end position="73"/>
    </location>
</feature>